<evidence type="ECO:0000313" key="14">
    <source>
        <dbReference type="EMBL" id="MBF4500297.1"/>
    </source>
</evidence>
<evidence type="ECO:0000256" key="9">
    <source>
        <dbReference type="ARBA" id="ARBA00023004"/>
    </source>
</evidence>
<dbReference type="InterPro" id="IPR001638">
    <property type="entry name" value="Solute-binding_3/MltF_N"/>
</dbReference>
<organism evidence="14 15">
    <name type="scientific">Savagea serpentis</name>
    <dbReference type="NCBI Taxonomy" id="2785297"/>
    <lineage>
        <taxon>Bacteria</taxon>
        <taxon>Bacillati</taxon>
        <taxon>Bacillota</taxon>
        <taxon>Bacilli</taxon>
        <taxon>Bacillales</taxon>
        <taxon>Caryophanaceae</taxon>
        <taxon>Savagea</taxon>
    </lineage>
</organism>
<feature type="chain" id="PRO_5038559899" description="Thiamine pyrimidine synthase" evidence="12">
    <location>
        <begin position="18"/>
        <end position="334"/>
    </location>
</feature>
<dbReference type="PANTHER" id="PTHR31528">
    <property type="entry name" value="4-AMINO-5-HYDROXYMETHYL-2-METHYLPYRIMIDINE PHOSPHATE SYNTHASE THI11-RELATED"/>
    <property type="match status" value="1"/>
</dbReference>
<sequence length="334" mass="37541">MKKISWFVLLVSVLLLAACSQQKEEQEVEKENATENKQIRMASWSQPITEQTNILADEETKFFKNEGFDLEFIPGAGGGDAIKNILANNADIAFTDAGSYFNALNQGEDLVAIYNIYPQNVFNVVTKEDSGIERPEDLKGKTIGVYSLASGTRENLLILLHEAGLTEDDVTIVETGLLNFAPLMQGQVDATAATDTGLHIGKQKGLDDYKVFEVKDYLNFSSDLFVVTREYYEENEALLKDFLRAYRSSAEWMMENPQEAAQLAKTYAIDGQDIEQNEAIIDIRNRSSQQSKAEHPLGYIDLEEMQHAIDVYEQLGLIENKIEIEQYVTNDLLP</sequence>
<evidence type="ECO:0000256" key="5">
    <source>
        <dbReference type="ARBA" id="ARBA00022679"/>
    </source>
</evidence>
<dbReference type="Pfam" id="PF09084">
    <property type="entry name" value="NMT1"/>
    <property type="match status" value="1"/>
</dbReference>
<evidence type="ECO:0000256" key="7">
    <source>
        <dbReference type="ARBA" id="ARBA00022898"/>
    </source>
</evidence>
<name>A0A8J7G248_9BACL</name>
<comment type="caution">
    <text evidence="14">The sequence shown here is derived from an EMBL/GenBank/DDBJ whole genome shotgun (WGS) entry which is preliminary data.</text>
</comment>
<evidence type="ECO:0000256" key="1">
    <source>
        <dbReference type="ARBA" id="ARBA00003469"/>
    </source>
</evidence>
<dbReference type="PANTHER" id="PTHR31528:SF1">
    <property type="entry name" value="4-AMINO-5-HYDROXYMETHYL-2-METHYLPYRIMIDINE PHOSPHATE SYNTHASE THI11-RELATED"/>
    <property type="match status" value="1"/>
</dbReference>
<reference evidence="14" key="1">
    <citation type="submission" date="2020-11" db="EMBL/GenBank/DDBJ databases">
        <title>Multidrug resistant novel bacterium Savagea serpentis sp. nov., isolated from the scats of a vine snake (Ahaetulla nasuta).</title>
        <authorList>
            <person name="Venkata Ramana V."/>
            <person name="Vikas Patil S."/>
            <person name="Yogita Lugani V."/>
        </authorList>
    </citation>
    <scope>NUCLEOTIDE SEQUENCE</scope>
    <source>
        <strain evidence="14">SN6</strain>
    </source>
</reference>
<dbReference type="GO" id="GO:0009228">
    <property type="term" value="P:thiamine biosynthetic process"/>
    <property type="evidence" value="ECO:0007669"/>
    <property type="project" value="UniProtKB-KW"/>
</dbReference>
<evidence type="ECO:0000256" key="8">
    <source>
        <dbReference type="ARBA" id="ARBA00022977"/>
    </source>
</evidence>
<proteinExistence type="inferred from homology"/>
<keyword evidence="6" id="KW-0479">Metal-binding</keyword>
<keyword evidence="15" id="KW-1185">Reference proteome</keyword>
<evidence type="ECO:0000256" key="6">
    <source>
        <dbReference type="ARBA" id="ARBA00022723"/>
    </source>
</evidence>
<dbReference type="Gene3D" id="3.40.190.10">
    <property type="entry name" value="Periplasmic binding protein-like II"/>
    <property type="match status" value="2"/>
</dbReference>
<feature type="domain" description="Solute-binding protein family 3/N-terminal" evidence="13">
    <location>
        <begin position="51"/>
        <end position="256"/>
    </location>
</feature>
<comment type="pathway">
    <text evidence="2">Cofactor biosynthesis; thiamine diphosphate biosynthesis.</text>
</comment>
<dbReference type="GO" id="GO:0046872">
    <property type="term" value="F:metal ion binding"/>
    <property type="evidence" value="ECO:0007669"/>
    <property type="project" value="UniProtKB-KW"/>
</dbReference>
<comment type="function">
    <text evidence="1">Responsible for the formation of the pyrimidine heterocycle in the thiamine biosynthesis pathway. Catalyzes the formation of hydroxymethylpyrimidine phosphate (HMP-P) from histidine and pyridoxal phosphate (PLP). The protein uses PLP and the active site histidine to form HMP-P, generating an inactive enzyme. The enzyme can only undergo a single turnover, which suggests it is a suicide enzyme.</text>
</comment>
<evidence type="ECO:0000256" key="3">
    <source>
        <dbReference type="ARBA" id="ARBA00009406"/>
    </source>
</evidence>
<feature type="signal peptide" evidence="12">
    <location>
        <begin position="1"/>
        <end position="17"/>
    </location>
</feature>
<evidence type="ECO:0000256" key="4">
    <source>
        <dbReference type="ARBA" id="ARBA00011738"/>
    </source>
</evidence>
<gene>
    <name evidence="14" type="ORF">IRY55_02880</name>
</gene>
<keyword evidence="8" id="KW-0784">Thiamine biosynthesis</keyword>
<dbReference type="AlphaFoldDB" id="A0A8J7G248"/>
<dbReference type="EMBL" id="JADKPV010000001">
    <property type="protein sequence ID" value="MBF4500297.1"/>
    <property type="molecule type" value="Genomic_DNA"/>
</dbReference>
<dbReference type="PROSITE" id="PS51257">
    <property type="entry name" value="PROKAR_LIPOPROTEIN"/>
    <property type="match status" value="1"/>
</dbReference>
<comment type="subunit">
    <text evidence="4">Homodimer.</text>
</comment>
<dbReference type="RefSeq" id="WP_194561745.1">
    <property type="nucleotide sequence ID" value="NZ_JADKPV010000001.1"/>
</dbReference>
<keyword evidence="7" id="KW-0663">Pyridoxal phosphate</keyword>
<dbReference type="SUPFAM" id="SSF53850">
    <property type="entry name" value="Periplasmic binding protein-like II"/>
    <property type="match status" value="1"/>
</dbReference>
<evidence type="ECO:0000256" key="10">
    <source>
        <dbReference type="ARBA" id="ARBA00033171"/>
    </source>
</evidence>
<evidence type="ECO:0000256" key="12">
    <source>
        <dbReference type="SAM" id="SignalP"/>
    </source>
</evidence>
<evidence type="ECO:0000259" key="13">
    <source>
        <dbReference type="SMART" id="SM00062"/>
    </source>
</evidence>
<evidence type="ECO:0000313" key="15">
    <source>
        <dbReference type="Proteomes" id="UP000622653"/>
    </source>
</evidence>
<dbReference type="Proteomes" id="UP000622653">
    <property type="component" value="Unassembled WGS sequence"/>
</dbReference>
<comment type="catalytic activity">
    <reaction evidence="11">
        <text>N(6)-(pyridoxal phosphate)-L-lysyl-[4-amino-5-hydroxymethyl-2-methylpyrimidine phosphate synthase] + L-histidyl-[4-amino-5-hydroxymethyl-2-methylpyrimidine phosphate synthase] + 2 Fe(3+) + 4 H2O = L-lysyl-[4-amino-5-hydroxymethyl-2-methylpyrimidine phosphate synthase] + (2S)-2-amino-5-hydroxy-4-oxopentanoyl-[4-amino-5-hydroxymethyl-2-methylpyrimidine phosphate synthase] + 4-amino-2-methyl-5-(phosphooxymethyl)pyrimidine + 3-oxopropanoate + 2 Fe(2+) + 2 H(+)</text>
        <dbReference type="Rhea" id="RHEA:65756"/>
        <dbReference type="Rhea" id="RHEA-COMP:16892"/>
        <dbReference type="Rhea" id="RHEA-COMP:16893"/>
        <dbReference type="Rhea" id="RHEA-COMP:16894"/>
        <dbReference type="Rhea" id="RHEA-COMP:16895"/>
        <dbReference type="ChEBI" id="CHEBI:15377"/>
        <dbReference type="ChEBI" id="CHEBI:15378"/>
        <dbReference type="ChEBI" id="CHEBI:29033"/>
        <dbReference type="ChEBI" id="CHEBI:29034"/>
        <dbReference type="ChEBI" id="CHEBI:29969"/>
        <dbReference type="ChEBI" id="CHEBI:29979"/>
        <dbReference type="ChEBI" id="CHEBI:33190"/>
        <dbReference type="ChEBI" id="CHEBI:58354"/>
        <dbReference type="ChEBI" id="CHEBI:143915"/>
        <dbReference type="ChEBI" id="CHEBI:157692"/>
    </reaction>
    <physiologicalReaction direction="left-to-right" evidence="11">
        <dbReference type="Rhea" id="RHEA:65757"/>
    </physiologicalReaction>
</comment>
<protein>
    <recommendedName>
        <fullName evidence="10">Thiamine pyrimidine synthase</fullName>
    </recommendedName>
</protein>
<dbReference type="GO" id="GO:0016740">
    <property type="term" value="F:transferase activity"/>
    <property type="evidence" value="ECO:0007669"/>
    <property type="project" value="UniProtKB-KW"/>
</dbReference>
<dbReference type="SMART" id="SM00062">
    <property type="entry name" value="PBPb"/>
    <property type="match status" value="1"/>
</dbReference>
<keyword evidence="12" id="KW-0732">Signal</keyword>
<dbReference type="InterPro" id="IPR015168">
    <property type="entry name" value="SsuA/THI5"/>
</dbReference>
<accession>A0A8J7G248</accession>
<keyword evidence="9" id="KW-0408">Iron</keyword>
<comment type="similarity">
    <text evidence="3">Belongs to the NMT1/THI5 family.</text>
</comment>
<keyword evidence="5" id="KW-0808">Transferase</keyword>
<evidence type="ECO:0000256" key="11">
    <source>
        <dbReference type="ARBA" id="ARBA00048179"/>
    </source>
</evidence>
<dbReference type="InterPro" id="IPR027939">
    <property type="entry name" value="NMT1/THI5"/>
</dbReference>
<evidence type="ECO:0000256" key="2">
    <source>
        <dbReference type="ARBA" id="ARBA00004948"/>
    </source>
</evidence>